<evidence type="ECO:0000313" key="3">
    <source>
        <dbReference type="Proteomes" id="UP000242498"/>
    </source>
</evidence>
<evidence type="ECO:0000259" key="1">
    <source>
        <dbReference type="Pfam" id="PF13470"/>
    </source>
</evidence>
<name>A0A285C1R7_9PROT</name>
<protein>
    <submittedName>
        <fullName evidence="2">PIN domain-containing protein</fullName>
    </submittedName>
</protein>
<organism evidence="2 3">
    <name type="scientific">Nitrosomonas ureae</name>
    <dbReference type="NCBI Taxonomy" id="44577"/>
    <lineage>
        <taxon>Bacteria</taxon>
        <taxon>Pseudomonadati</taxon>
        <taxon>Pseudomonadota</taxon>
        <taxon>Betaproteobacteria</taxon>
        <taxon>Nitrosomonadales</taxon>
        <taxon>Nitrosomonadaceae</taxon>
        <taxon>Nitrosomonas</taxon>
    </lineage>
</organism>
<gene>
    <name evidence="2" type="ORF">SAMN06296273_2476</name>
</gene>
<dbReference type="Pfam" id="PF13470">
    <property type="entry name" value="PIN_3"/>
    <property type="match status" value="1"/>
</dbReference>
<dbReference type="RefSeq" id="WP_096293764.1">
    <property type="nucleotide sequence ID" value="NZ_LT907782.1"/>
</dbReference>
<dbReference type="EMBL" id="LT907782">
    <property type="protein sequence ID" value="SNX61018.1"/>
    <property type="molecule type" value="Genomic_DNA"/>
</dbReference>
<dbReference type="AlphaFoldDB" id="A0A285C1R7"/>
<dbReference type="SUPFAM" id="SSF88723">
    <property type="entry name" value="PIN domain-like"/>
    <property type="match status" value="1"/>
</dbReference>
<dbReference type="OrthoDB" id="799916at2"/>
<dbReference type="InterPro" id="IPR002716">
    <property type="entry name" value="PIN_dom"/>
</dbReference>
<evidence type="ECO:0000313" key="2">
    <source>
        <dbReference type="EMBL" id="SNX61018.1"/>
    </source>
</evidence>
<dbReference type="InterPro" id="IPR029060">
    <property type="entry name" value="PIN-like_dom_sf"/>
</dbReference>
<accession>A0A285C1R7</accession>
<feature type="domain" description="PIN" evidence="1">
    <location>
        <begin position="8"/>
        <end position="115"/>
    </location>
</feature>
<reference evidence="2 3" key="1">
    <citation type="submission" date="2017-08" db="EMBL/GenBank/DDBJ databases">
        <authorList>
            <person name="de Groot N.N."/>
        </authorList>
    </citation>
    <scope>NUCLEOTIDE SEQUENCE [LARGE SCALE GENOMIC DNA]</scope>
    <source>
        <strain evidence="2 3">Nm15</strain>
    </source>
</reference>
<sequence length="252" mass="27545">MLCWVTFSGLVAERKNSTAKTDLMEVIETETIDLYAPPALFDEVEEHLPKIAARKGLDITRLTAEWASYRMRIKIAEPDSEKVLELREGIDPDDAEFVALAQTIGAIGVISKDRHIGQMRGNHISVECITHLRNYSRATAIELNIKIGGVVFAKVGYAAIAGIYSGSKALIARVSKAPDWVKLALLVGGLFVVLHPDARARVANGLRVVFEGIAEATPFVIEEIAAAIALAQQHNSEAQQHHDNAMKELGRN</sequence>
<proteinExistence type="predicted"/>
<dbReference type="Proteomes" id="UP000242498">
    <property type="component" value="Chromosome I"/>
</dbReference>